<dbReference type="RefSeq" id="WP_044628363.1">
    <property type="nucleotide sequence ID" value="NZ_AP022821.1"/>
</dbReference>
<dbReference type="EMBL" id="AP022821">
    <property type="protein sequence ID" value="BCA92138.1"/>
    <property type="molecule type" value="Genomic_DNA"/>
</dbReference>
<organism evidence="3 4">
    <name type="scientific">Vreelandella aquamarina</name>
    <dbReference type="NCBI Taxonomy" id="77097"/>
    <lineage>
        <taxon>Bacteria</taxon>
        <taxon>Pseudomonadati</taxon>
        <taxon>Pseudomonadota</taxon>
        <taxon>Gammaproteobacteria</taxon>
        <taxon>Oceanospirillales</taxon>
        <taxon>Halomonadaceae</taxon>
        <taxon>Vreelandella</taxon>
    </lineage>
</organism>
<dbReference type="AlphaFoldDB" id="A0A0D7V0N8"/>
<protein>
    <submittedName>
        <fullName evidence="3">Glutamine amidotransferase</fullName>
    </submittedName>
</protein>
<dbReference type="NCBIfam" id="TIGR00566">
    <property type="entry name" value="trpG_papA"/>
    <property type="match status" value="1"/>
</dbReference>
<dbReference type="OrthoDB" id="9786812at2"/>
<dbReference type="PRINTS" id="PR00099">
    <property type="entry name" value="CPSGATASE"/>
</dbReference>
<dbReference type="PRINTS" id="PR00096">
    <property type="entry name" value="GATASE"/>
</dbReference>
<dbReference type="SUPFAM" id="SSF52317">
    <property type="entry name" value="Class I glutamine amidotransferase-like"/>
    <property type="match status" value="1"/>
</dbReference>
<evidence type="ECO:0000259" key="2">
    <source>
        <dbReference type="Pfam" id="PF00117"/>
    </source>
</evidence>
<dbReference type="GO" id="GO:0004049">
    <property type="term" value="F:anthranilate synthase activity"/>
    <property type="evidence" value="ECO:0007669"/>
    <property type="project" value="TreeGrafter"/>
</dbReference>
<dbReference type="CDD" id="cd01743">
    <property type="entry name" value="GATase1_Anthranilate_Synthase"/>
    <property type="match status" value="1"/>
</dbReference>
<dbReference type="FunFam" id="3.40.50.880:FF:000003">
    <property type="entry name" value="Anthranilate synthase component II"/>
    <property type="match status" value="1"/>
</dbReference>
<evidence type="ECO:0000313" key="3">
    <source>
        <dbReference type="EMBL" id="BCA92138.1"/>
    </source>
</evidence>
<dbReference type="InterPro" id="IPR050472">
    <property type="entry name" value="Anth_synth/Amidotransfase"/>
</dbReference>
<dbReference type="Gene3D" id="3.40.50.880">
    <property type="match status" value="1"/>
</dbReference>
<dbReference type="InterPro" id="IPR006221">
    <property type="entry name" value="TrpG/PapA_dom"/>
</dbReference>
<dbReference type="PANTHER" id="PTHR43418:SF4">
    <property type="entry name" value="MULTIFUNCTIONAL TRYPTOPHAN BIOSYNTHESIS PROTEIN"/>
    <property type="match status" value="1"/>
</dbReference>
<keyword evidence="1 3" id="KW-0315">Glutamine amidotransferase</keyword>
<feature type="domain" description="Glutamine amidotransferase" evidence="2">
    <location>
        <begin position="4"/>
        <end position="218"/>
    </location>
</feature>
<accession>A0A0D7V0N8</accession>
<dbReference type="PANTHER" id="PTHR43418">
    <property type="entry name" value="MULTIFUNCTIONAL TRYPTOPHAN BIOSYNTHESIS PROTEIN-RELATED"/>
    <property type="match status" value="1"/>
</dbReference>
<gene>
    <name evidence="3" type="ORF">HMSLTHF_19130</name>
</gene>
<sequence>MKVLIIDNYDSFTYNLYQFIGEILTTEKNRGELPHFEIMVKRNNQIDFKAIEAMAPDRIIISPGPGSPDDPRYFGVCAEVIEKLGKTTPLLGVCLGMQGIVHVFGGKVVKAPLPMHGKISPINHNNQSVFNGVPDQLEVMRYHSLIADAATLPECLEVTATVGALTADNFAERGRWQAAGEFELMGVKHRDYPIHGIQFHPESFATEGGKELIANFLFAPNAAA</sequence>
<name>A0A0D7V0N8_9GAMM</name>
<dbReference type="PRINTS" id="PR00097">
    <property type="entry name" value="ANTSNTHASEII"/>
</dbReference>
<dbReference type="Proteomes" id="UP000503197">
    <property type="component" value="Chromosome"/>
</dbReference>
<dbReference type="GO" id="GO:0000162">
    <property type="term" value="P:L-tryptophan biosynthetic process"/>
    <property type="evidence" value="ECO:0007669"/>
    <property type="project" value="TreeGrafter"/>
</dbReference>
<dbReference type="Pfam" id="PF00117">
    <property type="entry name" value="GATase"/>
    <property type="match status" value="1"/>
</dbReference>
<dbReference type="PROSITE" id="PS51273">
    <property type="entry name" value="GATASE_TYPE_1"/>
    <property type="match status" value="1"/>
</dbReference>
<dbReference type="InterPro" id="IPR029062">
    <property type="entry name" value="Class_I_gatase-like"/>
</dbReference>
<dbReference type="GO" id="GO:0005829">
    <property type="term" value="C:cytosol"/>
    <property type="evidence" value="ECO:0007669"/>
    <property type="project" value="TreeGrafter"/>
</dbReference>
<proteinExistence type="predicted"/>
<evidence type="ECO:0000256" key="1">
    <source>
        <dbReference type="ARBA" id="ARBA00022962"/>
    </source>
</evidence>
<evidence type="ECO:0000313" key="4">
    <source>
        <dbReference type="Proteomes" id="UP000503197"/>
    </source>
</evidence>
<dbReference type="InterPro" id="IPR017926">
    <property type="entry name" value="GATASE"/>
</dbReference>
<reference evidence="3 4" key="1">
    <citation type="submission" date="2020-02" db="EMBL/GenBank/DDBJ databases">
        <title>Complete Genome Sequence of Halomonas meridiana strain BAA-801, Isolated from Deep Sea Thermal Vent.</title>
        <authorList>
            <person name="Takahashi Y."/>
            <person name="Takahashi H."/>
            <person name="Galipon J."/>
            <person name="Arakawa K."/>
        </authorList>
    </citation>
    <scope>NUCLEOTIDE SEQUENCE [LARGE SCALE GENOMIC DNA]</scope>
    <source>
        <strain evidence="3 4">Slthf1</strain>
    </source>
</reference>